<feature type="region of interest" description="Disordered" evidence="2">
    <location>
        <begin position="284"/>
        <end position="315"/>
    </location>
</feature>
<dbReference type="PANTHER" id="PTHR35038:SF6">
    <property type="entry name" value="SURFACE LOCALIZED DECAHEME CYTOCHROME C LIPOPROTEIN"/>
    <property type="match status" value="1"/>
</dbReference>
<dbReference type="Gene3D" id="1.10.1130.10">
    <property type="entry name" value="Flavocytochrome C3, Chain A"/>
    <property type="match status" value="1"/>
</dbReference>
<dbReference type="InterPro" id="IPR010177">
    <property type="entry name" value="Paired_CXXCH_1"/>
</dbReference>
<dbReference type="SUPFAM" id="SSF48695">
    <property type="entry name" value="Multiheme cytochromes"/>
    <property type="match status" value="2"/>
</dbReference>
<name>A0ABN6N2G6_9BACT</name>
<keyword evidence="6" id="KW-1185">Reference proteome</keyword>
<evidence type="ECO:0000313" key="5">
    <source>
        <dbReference type="EMBL" id="BDG07407.1"/>
    </source>
</evidence>
<feature type="region of interest" description="Disordered" evidence="2">
    <location>
        <begin position="54"/>
        <end position="84"/>
    </location>
</feature>
<evidence type="ECO:0000256" key="3">
    <source>
        <dbReference type="SAM" id="SignalP"/>
    </source>
</evidence>
<dbReference type="Pfam" id="PF09699">
    <property type="entry name" value="Paired_CXXCH_1"/>
    <property type="match status" value="3"/>
</dbReference>
<evidence type="ECO:0000313" key="6">
    <source>
        <dbReference type="Proteomes" id="UP001162734"/>
    </source>
</evidence>
<reference evidence="6" key="1">
    <citation type="journal article" date="2022" name="Int. J. Syst. Evol. Microbiol.">
        <title>Anaeromyxobacter oryzae sp. nov., Anaeromyxobacter diazotrophicus sp. nov. and Anaeromyxobacter paludicola sp. nov., isolated from paddy soils.</title>
        <authorList>
            <person name="Itoh H."/>
            <person name="Xu Z."/>
            <person name="Mise K."/>
            <person name="Masuda Y."/>
            <person name="Ushijima N."/>
            <person name="Hayakawa C."/>
            <person name="Shiratori Y."/>
            <person name="Senoo K."/>
        </authorList>
    </citation>
    <scope>NUCLEOTIDE SEQUENCE [LARGE SCALE GENOMIC DNA]</scope>
    <source>
        <strain evidence="6">Red630</strain>
    </source>
</reference>
<protein>
    <submittedName>
        <fullName evidence="5">Cytochrome c</fullName>
    </submittedName>
</protein>
<gene>
    <name evidence="5" type="ORF">AMPC_05200</name>
</gene>
<dbReference type="Gene3D" id="3.90.10.10">
    <property type="entry name" value="Cytochrome C3"/>
    <property type="match status" value="1"/>
</dbReference>
<feature type="domain" description="Doubled CXXCH motif" evidence="4">
    <location>
        <begin position="169"/>
        <end position="204"/>
    </location>
</feature>
<proteinExistence type="predicted"/>
<evidence type="ECO:0000256" key="2">
    <source>
        <dbReference type="SAM" id="MobiDB-lite"/>
    </source>
</evidence>
<organism evidence="5 6">
    <name type="scientific">Anaeromyxobacter paludicola</name>
    <dbReference type="NCBI Taxonomy" id="2918171"/>
    <lineage>
        <taxon>Bacteria</taxon>
        <taxon>Pseudomonadati</taxon>
        <taxon>Myxococcota</taxon>
        <taxon>Myxococcia</taxon>
        <taxon>Myxococcales</taxon>
        <taxon>Cystobacterineae</taxon>
        <taxon>Anaeromyxobacteraceae</taxon>
        <taxon>Anaeromyxobacter</taxon>
    </lineage>
</organism>
<dbReference type="Proteomes" id="UP001162734">
    <property type="component" value="Chromosome"/>
</dbReference>
<dbReference type="InterPro" id="IPR051829">
    <property type="entry name" value="Multiheme_Cytochr_ET"/>
</dbReference>
<accession>A0ABN6N2G6</accession>
<evidence type="ECO:0000259" key="4">
    <source>
        <dbReference type="Pfam" id="PF09699"/>
    </source>
</evidence>
<feature type="domain" description="Doubled CXXCH motif" evidence="4">
    <location>
        <begin position="233"/>
        <end position="271"/>
    </location>
</feature>
<dbReference type="EMBL" id="AP025592">
    <property type="protein sequence ID" value="BDG07407.1"/>
    <property type="molecule type" value="Genomic_DNA"/>
</dbReference>
<dbReference type="PANTHER" id="PTHR35038">
    <property type="entry name" value="DISSIMILATORY SULFITE REDUCTASE SIRA"/>
    <property type="match status" value="1"/>
</dbReference>
<keyword evidence="1 3" id="KW-0732">Signal</keyword>
<evidence type="ECO:0000256" key="1">
    <source>
        <dbReference type="ARBA" id="ARBA00022729"/>
    </source>
</evidence>
<feature type="domain" description="Doubled CXXCH motif" evidence="4">
    <location>
        <begin position="438"/>
        <end position="493"/>
    </location>
</feature>
<dbReference type="InterPro" id="IPR036280">
    <property type="entry name" value="Multihaem_cyt_sf"/>
</dbReference>
<feature type="chain" id="PRO_5047318041" evidence="3">
    <location>
        <begin position="20"/>
        <end position="580"/>
    </location>
</feature>
<sequence length="580" mass="60805">MKRILLLALLALAPGLAAAKSGLLESRHNLSATGPGSIRSTTEKRACIFCHTPHKGASGTENRPRSQALHQHYRSSTMASQGAQSASGASRTCLSCHDGTIAIGQTVSGGSIPMLGTGPGGRIPTNRPAYLGSDLSGSHPVSFKPMPAGKTRDPVRGDAVKLDRGGNVQCTSCHDPHSEDGDPEQPKFLVKSNKRSAICSSCHTLPNWPSSSHQLQTRNFGIRSVNPAVVSDMAEKGCAACHAQHNARGARLVKGGRADGDDKVCLDCHDGRTAPLDVNREMAKPWSHAAPSSGPSGHEASEGPQSASNRLPEPNAGIPRHVACVDCHDPHSVSAVDATAPRASGALAGVWGIDRNGQRVEPVNYEYEVCFKCHADSMNQPQGRGGSSGGTVRRLVTEVNLRRVFDPSSPSSHPVIGPGHSADVPSLVKGLTTASQIYCSDCHASNGAGTGTVPKGPHGSIYPHLLERNYATADRTPESPDAYALCYKCHDRTVLLSSQSGFKLHARHVVDQSTPCSVCHNAHGVTAAAASSQGGAHLMDYDVSVARPGPRGALRYTSRGARSGTCSVSCHGAQHDERAY</sequence>
<dbReference type="RefSeq" id="WP_248344132.1">
    <property type="nucleotide sequence ID" value="NZ_AP025592.1"/>
</dbReference>
<feature type="signal peptide" evidence="3">
    <location>
        <begin position="1"/>
        <end position="19"/>
    </location>
</feature>